<dbReference type="Proteomes" id="UP000638648">
    <property type="component" value="Unassembled WGS sequence"/>
</dbReference>
<evidence type="ECO:0000313" key="2">
    <source>
        <dbReference type="Proteomes" id="UP000638648"/>
    </source>
</evidence>
<dbReference type="SUPFAM" id="SSF63825">
    <property type="entry name" value="YWTD domain"/>
    <property type="match status" value="1"/>
</dbReference>
<name>A0A927MS78_9ACTN</name>
<organism evidence="1 2">
    <name type="scientific">Actinopolymorpha pittospori</name>
    <dbReference type="NCBI Taxonomy" id="648752"/>
    <lineage>
        <taxon>Bacteria</taxon>
        <taxon>Bacillati</taxon>
        <taxon>Actinomycetota</taxon>
        <taxon>Actinomycetes</taxon>
        <taxon>Propionibacteriales</taxon>
        <taxon>Actinopolymorphaceae</taxon>
        <taxon>Actinopolymorpha</taxon>
    </lineage>
</organism>
<dbReference type="RefSeq" id="WP_192750143.1">
    <property type="nucleotide sequence ID" value="NZ_BAABJL010000244.1"/>
</dbReference>
<dbReference type="PROSITE" id="PS51318">
    <property type="entry name" value="TAT"/>
    <property type="match status" value="1"/>
</dbReference>
<protein>
    <submittedName>
        <fullName evidence="1">Secreted PhoX family phosphatase</fullName>
    </submittedName>
</protein>
<dbReference type="AlphaFoldDB" id="A0A927MS78"/>
<dbReference type="InterPro" id="IPR006311">
    <property type="entry name" value="TAT_signal"/>
</dbReference>
<reference evidence="1" key="1">
    <citation type="submission" date="2020-10" db="EMBL/GenBank/DDBJ databases">
        <title>Sequencing the genomes of 1000 actinobacteria strains.</title>
        <authorList>
            <person name="Klenk H.-P."/>
        </authorList>
    </citation>
    <scope>NUCLEOTIDE SEQUENCE</scope>
    <source>
        <strain evidence="1">DSM 45354</strain>
    </source>
</reference>
<evidence type="ECO:0000313" key="1">
    <source>
        <dbReference type="EMBL" id="MBE1605930.1"/>
    </source>
</evidence>
<gene>
    <name evidence="1" type="ORF">HEB94_002778</name>
</gene>
<dbReference type="Pfam" id="PF05787">
    <property type="entry name" value="PhoX"/>
    <property type="match status" value="2"/>
</dbReference>
<dbReference type="PANTHER" id="PTHR35399:SF4">
    <property type="entry name" value="MEMBRANE PROTEIN"/>
    <property type="match status" value="1"/>
</dbReference>
<proteinExistence type="predicted"/>
<dbReference type="PANTHER" id="PTHR35399">
    <property type="entry name" value="SLR8030 PROTEIN"/>
    <property type="match status" value="1"/>
</dbReference>
<comment type="caution">
    <text evidence="1">The sequence shown here is derived from an EMBL/GenBank/DDBJ whole genome shotgun (WGS) entry which is preliminary data.</text>
</comment>
<dbReference type="EMBL" id="JADBEM010000001">
    <property type="protein sequence ID" value="MBE1605930.1"/>
    <property type="molecule type" value="Genomic_DNA"/>
</dbReference>
<keyword evidence="2" id="KW-1185">Reference proteome</keyword>
<dbReference type="InterPro" id="IPR008557">
    <property type="entry name" value="PhoX"/>
</dbReference>
<accession>A0A927MS78</accession>
<sequence>MTDTAPGGATAGNPGRRQLLRGTIATAASLMALGPLEALGARTAGAAPLSKRRSSPDYGPLYPVKDHTTGLELIKLPKGFEYLTYGWTGDEMSDGLPTPSAHDGMAAFRRPEGKIAIVRNHERGGFDGAFTDPAYNPQAGGGTSNLVFDPDKGEFVESWASLSGTIRNCAGGPTPWGSWLTCEETTTLGPDGTRHGYVFEVPYDGKGDPRPIKGMGRYSHEAVAVDPRTGIVYLTEDETPSGFYRYLPAKKGDLVAGGELQMLVVETEDGSSYSTYTDGTGMSYRTSWVPISNPDYAPGEVRPALQGAALGAAVFRRLEGAWWGNDRIYIVSTSGGPRGQGQVFEYDPAEETMRVLFASPDANVLNAPDNICVSPRGGIVLCEDGDSAEYLHGLTTDGEIFPFALNQIVIPPGGVPGKRVAPGDYSSSEWCGSTFEPVRGNWLFANAQSPGITFAITGPFRDGSL</sequence>